<organism evidence="3 4">
    <name type="scientific">Streptomyces longispororuber</name>
    <dbReference type="NCBI Taxonomy" id="68230"/>
    <lineage>
        <taxon>Bacteria</taxon>
        <taxon>Bacillati</taxon>
        <taxon>Actinomycetota</taxon>
        <taxon>Actinomycetes</taxon>
        <taxon>Kitasatosporales</taxon>
        <taxon>Streptomycetaceae</taxon>
        <taxon>Streptomyces</taxon>
    </lineage>
</organism>
<feature type="signal peptide" evidence="2">
    <location>
        <begin position="1"/>
        <end position="25"/>
    </location>
</feature>
<keyword evidence="4" id="KW-1185">Reference proteome</keyword>
<comment type="caution">
    <text evidence="3">The sequence shown here is derived from an EMBL/GenBank/DDBJ whole genome shotgun (WGS) entry which is preliminary data.</text>
</comment>
<gene>
    <name evidence="3" type="ORF">GCM10018785_58350</name>
</gene>
<reference evidence="3" key="1">
    <citation type="journal article" date="2014" name="Int. J. Syst. Evol. Microbiol.">
        <title>Complete genome sequence of Corynebacterium casei LMG S-19264T (=DSM 44701T), isolated from a smear-ripened cheese.</title>
        <authorList>
            <consortium name="US DOE Joint Genome Institute (JGI-PGF)"/>
            <person name="Walter F."/>
            <person name="Albersmeier A."/>
            <person name="Kalinowski J."/>
            <person name="Ruckert C."/>
        </authorList>
    </citation>
    <scope>NUCLEOTIDE SEQUENCE</scope>
    <source>
        <strain evidence="3">JCM 4784</strain>
    </source>
</reference>
<evidence type="ECO:0000313" key="4">
    <source>
        <dbReference type="Proteomes" id="UP000608024"/>
    </source>
</evidence>
<dbReference type="EMBL" id="BNBT01000125">
    <property type="protein sequence ID" value="GHE82674.1"/>
    <property type="molecule type" value="Genomic_DNA"/>
</dbReference>
<evidence type="ECO:0000256" key="2">
    <source>
        <dbReference type="SAM" id="SignalP"/>
    </source>
</evidence>
<evidence type="ECO:0008006" key="5">
    <source>
        <dbReference type="Google" id="ProtNLM"/>
    </source>
</evidence>
<dbReference type="AlphaFoldDB" id="A0A919A0Y3"/>
<dbReference type="RefSeq" id="WP_190139091.1">
    <property type="nucleotide sequence ID" value="NZ_BNBT01000125.1"/>
</dbReference>
<sequence>MKIAKAAAGVAGVAMALGAVSPAAAAGPLGGGEQSVRPAITGNKTPLDAVGGQNTKQVVTTVHHLAKKLKDTDATSAASKVTGGKKGTGAL</sequence>
<feature type="region of interest" description="Disordered" evidence="1">
    <location>
        <begin position="25"/>
        <end position="52"/>
    </location>
</feature>
<protein>
    <recommendedName>
        <fullName evidence="5">Secreted protein</fullName>
    </recommendedName>
</protein>
<dbReference type="Proteomes" id="UP000608024">
    <property type="component" value="Unassembled WGS sequence"/>
</dbReference>
<reference evidence="3" key="2">
    <citation type="submission" date="2020-09" db="EMBL/GenBank/DDBJ databases">
        <authorList>
            <person name="Sun Q."/>
            <person name="Ohkuma M."/>
        </authorList>
    </citation>
    <scope>NUCLEOTIDE SEQUENCE</scope>
    <source>
        <strain evidence="3">JCM 4784</strain>
    </source>
</reference>
<feature type="region of interest" description="Disordered" evidence="1">
    <location>
        <begin position="70"/>
        <end position="91"/>
    </location>
</feature>
<evidence type="ECO:0000313" key="3">
    <source>
        <dbReference type="EMBL" id="GHE82674.1"/>
    </source>
</evidence>
<name>A0A919A0Y3_9ACTN</name>
<evidence type="ECO:0000256" key="1">
    <source>
        <dbReference type="SAM" id="MobiDB-lite"/>
    </source>
</evidence>
<keyword evidence="2" id="KW-0732">Signal</keyword>
<feature type="chain" id="PRO_5037011989" description="Secreted protein" evidence="2">
    <location>
        <begin position="26"/>
        <end position="91"/>
    </location>
</feature>
<accession>A0A919A0Y3</accession>
<proteinExistence type="predicted"/>